<dbReference type="EMBL" id="GL376597">
    <property type="status" value="NOT_ANNOTATED_CDS"/>
    <property type="molecule type" value="Genomic_DNA"/>
</dbReference>
<sequence length="300" mass="34445">YLDVVVEDIKRESVKPTNRGFGFRQVHSKLSVPHLNHLLEMEPTLFRDNIKFAVRGVQLLQAEAEDSKKELLDRRDSTQNTKELEHLSACLAFTSVFSGRLNGLRLILLYQKLLLLQCRHWRDPTDSILLQTLLEYIQLPRSYAGSMFPMARCMIKTGQGNPLEWSKHLPQQENNYLAKLSSSSELAFCDSSPTYFGPGDELVIHIRARNIKHVTAHLYEFRSADYYSRFRKEIPGSINVDGLLPNDEQHIDLSHFHGFQFRFREPGPNVESSLSKCLKMGKLAALFSEKGFYDTLNGSR</sequence>
<name>K3X8S4_GLOUD</name>
<reference evidence="2" key="2">
    <citation type="submission" date="2010-04" db="EMBL/GenBank/DDBJ databases">
        <authorList>
            <person name="Buell R."/>
            <person name="Hamilton J."/>
            <person name="Hostetler J."/>
        </authorList>
    </citation>
    <scope>NUCLEOTIDE SEQUENCE [LARGE SCALE GENOMIC DNA]</scope>
    <source>
        <strain evidence="2">DAOM:BR144</strain>
    </source>
</reference>
<accession>K3X8S4</accession>
<dbReference type="STRING" id="431595.K3X8S4"/>
<dbReference type="EnsemblProtists" id="PYU1_T013623">
    <property type="protein sequence ID" value="PYU1_T013623"/>
    <property type="gene ID" value="PYU1_G013594"/>
</dbReference>
<dbReference type="VEuPathDB" id="FungiDB:PYU1_G013594"/>
<keyword evidence="2" id="KW-1185">Reference proteome</keyword>
<dbReference type="HOGENOM" id="CLU_929374_0_0_1"/>
<protein>
    <submittedName>
        <fullName evidence="1">Uncharacterized protein</fullName>
    </submittedName>
</protein>
<proteinExistence type="predicted"/>
<dbReference type="Proteomes" id="UP000019132">
    <property type="component" value="Unassembled WGS sequence"/>
</dbReference>
<reference evidence="2" key="1">
    <citation type="journal article" date="2010" name="Genome Biol.">
        <title>Genome sequence of the necrotrophic plant pathogen Pythium ultimum reveals original pathogenicity mechanisms and effector repertoire.</title>
        <authorList>
            <person name="Levesque C.A."/>
            <person name="Brouwer H."/>
            <person name="Cano L."/>
            <person name="Hamilton J.P."/>
            <person name="Holt C."/>
            <person name="Huitema E."/>
            <person name="Raffaele S."/>
            <person name="Robideau G.P."/>
            <person name="Thines M."/>
            <person name="Win J."/>
            <person name="Zerillo M.M."/>
            <person name="Beakes G.W."/>
            <person name="Boore J.L."/>
            <person name="Busam D."/>
            <person name="Dumas B."/>
            <person name="Ferriera S."/>
            <person name="Fuerstenberg S.I."/>
            <person name="Gachon C.M."/>
            <person name="Gaulin E."/>
            <person name="Govers F."/>
            <person name="Grenville-Briggs L."/>
            <person name="Horner N."/>
            <person name="Hostetler J."/>
            <person name="Jiang R.H."/>
            <person name="Johnson J."/>
            <person name="Krajaejun T."/>
            <person name="Lin H."/>
            <person name="Meijer H.J."/>
            <person name="Moore B."/>
            <person name="Morris P."/>
            <person name="Phuntmart V."/>
            <person name="Puiu D."/>
            <person name="Shetty J."/>
            <person name="Stajich J.E."/>
            <person name="Tripathy S."/>
            <person name="Wawra S."/>
            <person name="van West P."/>
            <person name="Whitty B.R."/>
            <person name="Coutinho P.M."/>
            <person name="Henrissat B."/>
            <person name="Martin F."/>
            <person name="Thomas P.D."/>
            <person name="Tyler B.M."/>
            <person name="De Vries R.P."/>
            <person name="Kamoun S."/>
            <person name="Yandell M."/>
            <person name="Tisserat N."/>
            <person name="Buell C.R."/>
        </authorList>
    </citation>
    <scope>NUCLEOTIDE SEQUENCE</scope>
    <source>
        <strain evidence="2">DAOM:BR144</strain>
    </source>
</reference>
<dbReference type="eggNOG" id="ENOG502QT0W">
    <property type="taxonomic scope" value="Eukaryota"/>
</dbReference>
<reference evidence="1" key="3">
    <citation type="submission" date="2015-02" db="UniProtKB">
        <authorList>
            <consortium name="EnsemblProtists"/>
        </authorList>
    </citation>
    <scope>IDENTIFICATION</scope>
    <source>
        <strain evidence="1">DAOM BR144</strain>
    </source>
</reference>
<evidence type="ECO:0000313" key="1">
    <source>
        <dbReference type="EnsemblProtists" id="PYU1_T013623"/>
    </source>
</evidence>
<evidence type="ECO:0000313" key="2">
    <source>
        <dbReference type="Proteomes" id="UP000019132"/>
    </source>
</evidence>
<dbReference type="AlphaFoldDB" id="K3X8S4"/>
<organism evidence="1 2">
    <name type="scientific">Globisporangium ultimum (strain ATCC 200006 / CBS 805.95 / DAOM BR144)</name>
    <name type="common">Pythium ultimum</name>
    <dbReference type="NCBI Taxonomy" id="431595"/>
    <lineage>
        <taxon>Eukaryota</taxon>
        <taxon>Sar</taxon>
        <taxon>Stramenopiles</taxon>
        <taxon>Oomycota</taxon>
        <taxon>Peronosporomycetes</taxon>
        <taxon>Pythiales</taxon>
        <taxon>Pythiaceae</taxon>
        <taxon>Globisporangium</taxon>
    </lineage>
</organism>
<dbReference type="InParanoid" id="K3X8S4"/>